<dbReference type="InterPro" id="IPR013783">
    <property type="entry name" value="Ig-like_fold"/>
</dbReference>
<dbReference type="InterPro" id="IPR022409">
    <property type="entry name" value="PKD/Chitinase_dom"/>
</dbReference>
<dbReference type="InterPro" id="IPR000601">
    <property type="entry name" value="PKD_dom"/>
</dbReference>
<dbReference type="InterPro" id="IPR036582">
    <property type="entry name" value="Mao_N_sf"/>
</dbReference>
<name>A0A927H9K0_9BACL</name>
<feature type="chain" id="PRO_5037243618" description="PKD/Chitinase domain-containing protein" evidence="1">
    <location>
        <begin position="39"/>
        <end position="588"/>
    </location>
</feature>
<sequence>MKQGNIGKSGARLAKSMLAAGLAVTLAGAAFGPQGAHAAGGRKPAHIIFAHGEKRIEVNGKAQSLAAPPPVIKGVTMIPVRTIAGAVGAKVYNDGKGTHIDTYANKVTLNAGMRGARRNDGYVLLNAAPTRINGTMHVPLSVIKQLWNGGYVFDAKLKRVYITIQPDPNAAPVAEFEAPAVVKRGEPVTFSDNSHDPDGTIAKTEWTGRKGAYFEPGVYAVTQTVTDNEGLRSSATREITVTDEVMYSPFDYYMRYGNPGDKFAVDTRLMNSFAEVATAESRGGRTLYMSNAPERFFGEGLLYEDELDGDSRLFLHHRNGSPERLKAAVVVTNEQSEPVKATIGNRGFAGPSVNALQFGSAAVLRYLNGAAPRELELAPGASAVLLPELEKLVMNPDDGFSAMLDVDSDGPLTFTTMALREGADPVAALASLPALEKVGNRGTFEDTDLLIEADEPLGVTERKLRLGHRGTSIPGVDALTGEATVDGGEYGAVTTIKLTNVAYGTRIVLNPRAGNFQGAVAVNGKVVGAPAAGHANPGEGVLLYRQEKPEGADAAALPAPPEVTITYSSPGASALPVLLVFFPGGAFE</sequence>
<evidence type="ECO:0000256" key="1">
    <source>
        <dbReference type="SAM" id="SignalP"/>
    </source>
</evidence>
<comment type="caution">
    <text evidence="3">The sequence shown here is derived from an EMBL/GenBank/DDBJ whole genome shotgun (WGS) entry which is preliminary data.</text>
</comment>
<gene>
    <name evidence="3" type="ORF">IDH41_29465</name>
</gene>
<evidence type="ECO:0000313" key="3">
    <source>
        <dbReference type="EMBL" id="MBD2872702.1"/>
    </source>
</evidence>
<protein>
    <recommendedName>
        <fullName evidence="2">PKD/Chitinase domain-containing protein</fullName>
    </recommendedName>
</protein>
<feature type="domain" description="PKD/Chitinase" evidence="2">
    <location>
        <begin position="173"/>
        <end position="244"/>
    </location>
</feature>
<dbReference type="Proteomes" id="UP000632125">
    <property type="component" value="Unassembled WGS sequence"/>
</dbReference>
<dbReference type="Gene3D" id="2.60.40.10">
    <property type="entry name" value="Immunoglobulins"/>
    <property type="match status" value="1"/>
</dbReference>
<accession>A0A927H9K0</accession>
<dbReference type="InterPro" id="IPR035986">
    <property type="entry name" value="PKD_dom_sf"/>
</dbReference>
<dbReference type="RefSeq" id="WP_190867636.1">
    <property type="nucleotide sequence ID" value="NZ_JACXIY010000056.1"/>
</dbReference>
<reference evidence="3" key="1">
    <citation type="submission" date="2020-09" db="EMBL/GenBank/DDBJ databases">
        <title>A novel bacterium of genus Paenibacillus, isolated from South China Sea.</title>
        <authorList>
            <person name="Huang H."/>
            <person name="Mo K."/>
            <person name="Hu Y."/>
        </authorList>
    </citation>
    <scope>NUCLEOTIDE SEQUENCE</scope>
    <source>
        <strain evidence="3">IB182493</strain>
    </source>
</reference>
<dbReference type="Pfam" id="PF18911">
    <property type="entry name" value="PKD_4"/>
    <property type="match status" value="1"/>
</dbReference>
<evidence type="ECO:0000259" key="2">
    <source>
        <dbReference type="SMART" id="SM00089"/>
    </source>
</evidence>
<dbReference type="Gene3D" id="3.30.457.10">
    <property type="entry name" value="Copper amine oxidase-like, N-terminal domain"/>
    <property type="match status" value="1"/>
</dbReference>
<dbReference type="SUPFAM" id="SSF49299">
    <property type="entry name" value="PKD domain"/>
    <property type="match status" value="1"/>
</dbReference>
<dbReference type="CDD" id="cd00146">
    <property type="entry name" value="PKD"/>
    <property type="match status" value="1"/>
</dbReference>
<dbReference type="InterPro" id="IPR012854">
    <property type="entry name" value="Cu_amine_oxidase-like_N"/>
</dbReference>
<dbReference type="SUPFAM" id="SSF55383">
    <property type="entry name" value="Copper amine oxidase, domain N"/>
    <property type="match status" value="1"/>
</dbReference>
<organism evidence="3 4">
    <name type="scientific">Paenibacillus arenilitoris</name>
    <dbReference type="NCBI Taxonomy" id="2772299"/>
    <lineage>
        <taxon>Bacteria</taxon>
        <taxon>Bacillati</taxon>
        <taxon>Bacillota</taxon>
        <taxon>Bacilli</taxon>
        <taxon>Bacillales</taxon>
        <taxon>Paenibacillaceae</taxon>
        <taxon>Paenibacillus</taxon>
    </lineage>
</organism>
<evidence type="ECO:0000313" key="4">
    <source>
        <dbReference type="Proteomes" id="UP000632125"/>
    </source>
</evidence>
<dbReference type="AlphaFoldDB" id="A0A927H9K0"/>
<dbReference type="SMART" id="SM00089">
    <property type="entry name" value="PKD"/>
    <property type="match status" value="1"/>
</dbReference>
<keyword evidence="1" id="KW-0732">Signal</keyword>
<proteinExistence type="predicted"/>
<dbReference type="Pfam" id="PF07833">
    <property type="entry name" value="Cu_amine_oxidN1"/>
    <property type="match status" value="1"/>
</dbReference>
<keyword evidence="4" id="KW-1185">Reference proteome</keyword>
<feature type="signal peptide" evidence="1">
    <location>
        <begin position="1"/>
        <end position="38"/>
    </location>
</feature>
<dbReference type="EMBL" id="JACXIY010000056">
    <property type="protein sequence ID" value="MBD2872702.1"/>
    <property type="molecule type" value="Genomic_DNA"/>
</dbReference>